<dbReference type="Pfam" id="PF01872">
    <property type="entry name" value="RibD_C"/>
    <property type="match status" value="1"/>
</dbReference>
<dbReference type="PANTHER" id="PTHR38011">
    <property type="entry name" value="DIHYDROFOLATE REDUCTASE FAMILY PROTEIN (AFU_ORTHOLOGUE AFUA_8G06820)"/>
    <property type="match status" value="1"/>
</dbReference>
<organism evidence="2 3">
    <name type="scientific">Marinobacter salinisoli</name>
    <dbReference type="NCBI Taxonomy" id="2769486"/>
    <lineage>
        <taxon>Bacteria</taxon>
        <taxon>Pseudomonadati</taxon>
        <taxon>Pseudomonadota</taxon>
        <taxon>Gammaproteobacteria</taxon>
        <taxon>Pseudomonadales</taxon>
        <taxon>Marinobacteraceae</taxon>
        <taxon>Marinobacter</taxon>
    </lineage>
</organism>
<sequence length="187" mass="20726">MKCSVFIATSADGYIATADDSVEWLETAGKPNVDLGGQADMGFNDYIASVDCMIMGRNCMEKLASFNLTDDQWPYKDIRIIALSKTVTEPPKNLAGKIEMYSGDIRQLIKELESSNFKHAYIDGGETITSFLNEQLINEITITQAPLLLGSGKPLFGDIFKEVKLTNAKATAFPNDFVQVRYDVDYL</sequence>
<dbReference type="InterPro" id="IPR050765">
    <property type="entry name" value="Riboflavin_Biosynth_HTPR"/>
</dbReference>
<dbReference type="EMBL" id="CP071247">
    <property type="protein sequence ID" value="QSP93321.1"/>
    <property type="molecule type" value="Genomic_DNA"/>
</dbReference>
<name>A0ABX7MMA5_9GAMM</name>
<evidence type="ECO:0000313" key="2">
    <source>
        <dbReference type="EMBL" id="QSP93321.1"/>
    </source>
</evidence>
<protein>
    <submittedName>
        <fullName evidence="2">Dihydrofolate reductase family protein</fullName>
    </submittedName>
</protein>
<feature type="domain" description="Bacterial bifunctional deaminase-reductase C-terminal" evidence="1">
    <location>
        <begin position="5"/>
        <end position="178"/>
    </location>
</feature>
<reference evidence="2 3" key="1">
    <citation type="submission" date="2021-03" db="EMBL/GenBank/DDBJ databases">
        <title>Genome sequencing of Marinobacter sp. LPB0319.</title>
        <authorList>
            <person name="Kim J."/>
        </authorList>
    </citation>
    <scope>NUCLEOTIDE SEQUENCE [LARGE SCALE GENOMIC DNA]</scope>
    <source>
        <strain evidence="2 3">LPB0319</strain>
    </source>
</reference>
<dbReference type="SUPFAM" id="SSF53597">
    <property type="entry name" value="Dihydrofolate reductase-like"/>
    <property type="match status" value="1"/>
</dbReference>
<proteinExistence type="predicted"/>
<evidence type="ECO:0000259" key="1">
    <source>
        <dbReference type="Pfam" id="PF01872"/>
    </source>
</evidence>
<dbReference type="PANTHER" id="PTHR38011:SF11">
    <property type="entry name" value="2,5-DIAMINO-6-RIBOSYLAMINO-4(3H)-PYRIMIDINONE 5'-PHOSPHATE REDUCTASE"/>
    <property type="match status" value="1"/>
</dbReference>
<gene>
    <name evidence="2" type="ORF">LPB19_08730</name>
</gene>
<dbReference type="Proteomes" id="UP000663555">
    <property type="component" value="Chromosome"/>
</dbReference>
<keyword evidence="3" id="KW-1185">Reference proteome</keyword>
<dbReference type="InterPro" id="IPR002734">
    <property type="entry name" value="RibDG_C"/>
</dbReference>
<dbReference type="RefSeq" id="WP_206642546.1">
    <property type="nucleotide sequence ID" value="NZ_CP071247.1"/>
</dbReference>
<dbReference type="InterPro" id="IPR024072">
    <property type="entry name" value="DHFR-like_dom_sf"/>
</dbReference>
<accession>A0ABX7MMA5</accession>
<dbReference type="Gene3D" id="3.40.430.10">
    <property type="entry name" value="Dihydrofolate Reductase, subunit A"/>
    <property type="match status" value="1"/>
</dbReference>
<evidence type="ECO:0000313" key="3">
    <source>
        <dbReference type="Proteomes" id="UP000663555"/>
    </source>
</evidence>